<feature type="signal peptide" evidence="1">
    <location>
        <begin position="1"/>
        <end position="30"/>
    </location>
</feature>
<evidence type="ECO:0000256" key="1">
    <source>
        <dbReference type="SAM" id="SignalP"/>
    </source>
</evidence>
<sequence length="123" mass="14116">RCKSVRDTESIHLKWNFLFLLLWIIAVAEAANILIYSPSYSKSHLISNGRIADTLSKAGHNVVMFVPEYEQTNFTGTKYAKVIKMGNLVNISLLNFWALSMYSFREKLARSERDFMASNLTTF</sequence>
<dbReference type="WBParaSite" id="PEQ_0000438701-mRNA-1">
    <property type="protein sequence ID" value="PEQ_0000438701-mRNA-1"/>
    <property type="gene ID" value="PEQ_0000438701"/>
</dbReference>
<protein>
    <submittedName>
        <fullName evidence="3">Glucuronosyltransferase</fullName>
    </submittedName>
</protein>
<dbReference type="AlphaFoldDB" id="A0A914RHW9"/>
<organism evidence="2 3">
    <name type="scientific">Parascaris equorum</name>
    <name type="common">Equine roundworm</name>
    <dbReference type="NCBI Taxonomy" id="6256"/>
    <lineage>
        <taxon>Eukaryota</taxon>
        <taxon>Metazoa</taxon>
        <taxon>Ecdysozoa</taxon>
        <taxon>Nematoda</taxon>
        <taxon>Chromadorea</taxon>
        <taxon>Rhabditida</taxon>
        <taxon>Spirurina</taxon>
        <taxon>Ascaridomorpha</taxon>
        <taxon>Ascaridoidea</taxon>
        <taxon>Ascarididae</taxon>
        <taxon>Parascaris</taxon>
    </lineage>
</organism>
<feature type="chain" id="PRO_5037495613" evidence="1">
    <location>
        <begin position="31"/>
        <end position="123"/>
    </location>
</feature>
<dbReference type="SUPFAM" id="SSF53756">
    <property type="entry name" value="UDP-Glycosyltransferase/glycogen phosphorylase"/>
    <property type="match status" value="1"/>
</dbReference>
<evidence type="ECO:0000313" key="3">
    <source>
        <dbReference type="WBParaSite" id="PEQ_0000438701-mRNA-1"/>
    </source>
</evidence>
<keyword evidence="2" id="KW-1185">Reference proteome</keyword>
<proteinExistence type="predicted"/>
<reference evidence="3" key="1">
    <citation type="submission" date="2022-11" db="UniProtKB">
        <authorList>
            <consortium name="WormBaseParasite"/>
        </authorList>
    </citation>
    <scope>IDENTIFICATION</scope>
</reference>
<dbReference type="Proteomes" id="UP000887564">
    <property type="component" value="Unplaced"/>
</dbReference>
<name>A0A914RHW9_PAREQ</name>
<keyword evidence="1" id="KW-0732">Signal</keyword>
<evidence type="ECO:0000313" key="2">
    <source>
        <dbReference type="Proteomes" id="UP000887564"/>
    </source>
</evidence>
<accession>A0A914RHW9</accession>